<dbReference type="InterPro" id="IPR008407">
    <property type="entry name" value="Brnchd-chn_aa_trnsp_AzlD"/>
</dbReference>
<dbReference type="KEGG" id="lho:LOOC260_102570"/>
<dbReference type="HOGENOM" id="CLU_157896_0_1_9"/>
<gene>
    <name evidence="2" type="ORF">LOOC260_102570</name>
</gene>
<feature type="transmembrane region" description="Helical" evidence="1">
    <location>
        <begin position="109"/>
        <end position="126"/>
    </location>
</feature>
<evidence type="ECO:0000256" key="1">
    <source>
        <dbReference type="SAM" id="Phobius"/>
    </source>
</evidence>
<name>A0A0A1GS55_9LACO</name>
<feature type="transmembrane region" description="Helical" evidence="1">
    <location>
        <begin position="58"/>
        <end position="77"/>
    </location>
</feature>
<proteinExistence type="predicted"/>
<accession>A0A0A1GS55</accession>
<keyword evidence="1" id="KW-0812">Transmembrane</keyword>
<dbReference type="Pfam" id="PF05437">
    <property type="entry name" value="AzlD"/>
    <property type="match status" value="1"/>
</dbReference>
<evidence type="ECO:0000313" key="2">
    <source>
        <dbReference type="EMBL" id="BAP84835.1"/>
    </source>
</evidence>
<keyword evidence="1" id="KW-0472">Membrane</keyword>
<dbReference type="Proteomes" id="UP000031620">
    <property type="component" value="Chromosome"/>
</dbReference>
<feature type="transmembrane region" description="Helical" evidence="1">
    <location>
        <begin position="25"/>
        <end position="46"/>
    </location>
</feature>
<dbReference type="STRING" id="1291742.LOOC260_102570"/>
<reference evidence="2 3" key="1">
    <citation type="submission" date="2014-11" db="EMBL/GenBank/DDBJ databases">
        <title>Complete genome sequence and analysis of Lactobacillus hokkaidonensis LOOC260T.</title>
        <authorList>
            <person name="Tanizawa Y."/>
            <person name="Tohno M."/>
            <person name="Kaminuma E."/>
            <person name="Nakamura Y."/>
            <person name="Arita M."/>
        </authorList>
    </citation>
    <scope>NUCLEOTIDE SEQUENCE [LARGE SCALE GENOMIC DNA]</scope>
    <source>
        <strain evidence="2 3">LOOC260</strain>
    </source>
</reference>
<protein>
    <submittedName>
        <fullName evidence="2">Branched-chain amino acid ABC transporter</fullName>
    </submittedName>
</protein>
<keyword evidence="1" id="KW-1133">Transmembrane helix</keyword>
<evidence type="ECO:0000313" key="3">
    <source>
        <dbReference type="Proteomes" id="UP000031620"/>
    </source>
</evidence>
<dbReference type="AlphaFoldDB" id="A0A0A1GS55"/>
<organism evidence="2 3">
    <name type="scientific">Paucilactobacillus hokkaidonensis JCM 18461</name>
    <dbReference type="NCBI Taxonomy" id="1291742"/>
    <lineage>
        <taxon>Bacteria</taxon>
        <taxon>Bacillati</taxon>
        <taxon>Bacillota</taxon>
        <taxon>Bacilli</taxon>
        <taxon>Lactobacillales</taxon>
        <taxon>Lactobacillaceae</taxon>
        <taxon>Paucilactobacillus</taxon>
    </lineage>
</organism>
<dbReference type="EMBL" id="AP014680">
    <property type="protein sequence ID" value="BAP84835.1"/>
    <property type="molecule type" value="Genomic_DNA"/>
</dbReference>
<sequence>MENILSNLPILAGTVVNKMDSWDHFLLIILAAIAAFIPRYLPMLFFSKREIPEWFNEWMKYVPVSLFTALVVKSLFITTAGYHFAPFAHVNQLIAAVIVIVITYMTRSMALSVILGLVAVFVITMVM</sequence>